<dbReference type="RefSeq" id="WP_318598181.1">
    <property type="nucleotide sequence ID" value="NZ_JAWSTH010000041.1"/>
</dbReference>
<evidence type="ECO:0000256" key="1">
    <source>
        <dbReference type="ARBA" id="ARBA00005254"/>
    </source>
</evidence>
<name>A0ABU4HT32_9ACTN</name>
<evidence type="ECO:0000313" key="4">
    <source>
        <dbReference type="EMBL" id="MDW5595837.1"/>
    </source>
</evidence>
<dbReference type="InterPro" id="IPR018376">
    <property type="entry name" value="Enoyl-CoA_hyd/isom_CS"/>
</dbReference>
<comment type="similarity">
    <text evidence="1 2">Belongs to the enoyl-CoA hydratase/isomerase family.</text>
</comment>
<comment type="caution">
    <text evidence="4">The sequence shown here is derived from an EMBL/GenBank/DDBJ whole genome shotgun (WGS) entry which is preliminary data.</text>
</comment>
<feature type="region of interest" description="Disordered" evidence="3">
    <location>
        <begin position="239"/>
        <end position="266"/>
    </location>
</feature>
<sequence length="266" mass="28263">MSVRFETRDAIARITIDRPEKLNAMDSATYAALDAAFARLDDDPALRVGIVTGAGDRAFSAGADLKQMHAPDAVKKGFGPWRPDGFSFGRTPRKPLIAAIHGYALAGGLELALTCDIRIASSAARFGAPEVKWALLDGLGALRLPSIVGMSDAMLLLLTADFIDADEALRIGLVSRVVEPDALLSEAEAIADRIAANHPTAVQMTKELALRAGRPGDEDALRLYRSYFAILEQTSDQPDAIRGFTERPRDGDAAATSGATSATART</sequence>
<proteinExistence type="inferred from homology"/>
<dbReference type="Gene3D" id="3.90.226.10">
    <property type="entry name" value="2-enoyl-CoA Hydratase, Chain A, domain 1"/>
    <property type="match status" value="1"/>
</dbReference>
<evidence type="ECO:0000313" key="5">
    <source>
        <dbReference type="Proteomes" id="UP001284601"/>
    </source>
</evidence>
<evidence type="ECO:0000256" key="3">
    <source>
        <dbReference type="SAM" id="MobiDB-lite"/>
    </source>
</evidence>
<dbReference type="InterPro" id="IPR029045">
    <property type="entry name" value="ClpP/crotonase-like_dom_sf"/>
</dbReference>
<dbReference type="PANTHER" id="PTHR11941">
    <property type="entry name" value="ENOYL-COA HYDRATASE-RELATED"/>
    <property type="match status" value="1"/>
</dbReference>
<accession>A0ABU4HT32</accession>
<dbReference type="SUPFAM" id="SSF52096">
    <property type="entry name" value="ClpP/crotonase"/>
    <property type="match status" value="1"/>
</dbReference>
<feature type="compositionally biased region" description="Low complexity" evidence="3">
    <location>
        <begin position="253"/>
        <end position="266"/>
    </location>
</feature>
<dbReference type="InterPro" id="IPR001753">
    <property type="entry name" value="Enoyl-CoA_hydra/iso"/>
</dbReference>
<organism evidence="4 5">
    <name type="scientific">Conexibacter stalactiti</name>
    <dbReference type="NCBI Taxonomy" id="1940611"/>
    <lineage>
        <taxon>Bacteria</taxon>
        <taxon>Bacillati</taxon>
        <taxon>Actinomycetota</taxon>
        <taxon>Thermoleophilia</taxon>
        <taxon>Solirubrobacterales</taxon>
        <taxon>Conexibacteraceae</taxon>
        <taxon>Conexibacter</taxon>
    </lineage>
</organism>
<dbReference type="PANTHER" id="PTHR11941:SF54">
    <property type="entry name" value="ENOYL-COA HYDRATASE, MITOCHONDRIAL"/>
    <property type="match status" value="1"/>
</dbReference>
<dbReference type="EMBL" id="JAWSTH010000041">
    <property type="protein sequence ID" value="MDW5595837.1"/>
    <property type="molecule type" value="Genomic_DNA"/>
</dbReference>
<evidence type="ECO:0000256" key="2">
    <source>
        <dbReference type="RuleBase" id="RU003707"/>
    </source>
</evidence>
<dbReference type="CDD" id="cd06558">
    <property type="entry name" value="crotonase-like"/>
    <property type="match status" value="1"/>
</dbReference>
<dbReference type="Proteomes" id="UP001284601">
    <property type="component" value="Unassembled WGS sequence"/>
</dbReference>
<keyword evidence="5" id="KW-1185">Reference proteome</keyword>
<dbReference type="PROSITE" id="PS00166">
    <property type="entry name" value="ENOYL_COA_HYDRATASE"/>
    <property type="match status" value="1"/>
</dbReference>
<reference evidence="5" key="1">
    <citation type="submission" date="2023-07" db="EMBL/GenBank/DDBJ databases">
        <title>Conexibacter stalactiti sp. nov., isolated from stalactites in a lava cave and emended description of the genus Conexibacter.</title>
        <authorList>
            <person name="Lee S.D."/>
        </authorList>
    </citation>
    <scope>NUCLEOTIDE SEQUENCE [LARGE SCALE GENOMIC DNA]</scope>
    <source>
        <strain evidence="5">KCTC 39840</strain>
    </source>
</reference>
<protein>
    <submittedName>
        <fullName evidence="4">Enoyl-CoA hydratase/isomerase family protein</fullName>
    </submittedName>
</protein>
<gene>
    <name evidence="4" type="ORF">R7226_15925</name>
</gene>
<dbReference type="Pfam" id="PF00378">
    <property type="entry name" value="ECH_1"/>
    <property type="match status" value="1"/>
</dbReference>